<protein>
    <submittedName>
        <fullName evidence="2">RNA-directed DNA polymerase from mobile element jockey</fullName>
    </submittedName>
</protein>
<organism evidence="2 3">
    <name type="scientific">Stegodyphus mimosarum</name>
    <name type="common">African social velvet spider</name>
    <dbReference type="NCBI Taxonomy" id="407821"/>
    <lineage>
        <taxon>Eukaryota</taxon>
        <taxon>Metazoa</taxon>
        <taxon>Ecdysozoa</taxon>
        <taxon>Arthropoda</taxon>
        <taxon>Chelicerata</taxon>
        <taxon>Arachnida</taxon>
        <taxon>Araneae</taxon>
        <taxon>Araneomorphae</taxon>
        <taxon>Entelegynae</taxon>
        <taxon>Eresoidea</taxon>
        <taxon>Eresidae</taxon>
        <taxon>Stegodyphus</taxon>
    </lineage>
</organism>
<dbReference type="EMBL" id="KK113632">
    <property type="protein sequence ID" value="KFM60622.1"/>
    <property type="molecule type" value="Genomic_DNA"/>
</dbReference>
<accession>A0A087T683</accession>
<evidence type="ECO:0000259" key="1">
    <source>
        <dbReference type="PROSITE" id="PS50878"/>
    </source>
</evidence>
<name>A0A087T683_STEMI</name>
<dbReference type="AlphaFoldDB" id="A0A087T683"/>
<keyword evidence="3" id="KW-1185">Reference proteome</keyword>
<evidence type="ECO:0000313" key="3">
    <source>
        <dbReference type="Proteomes" id="UP000054359"/>
    </source>
</evidence>
<dbReference type="PROSITE" id="PS50878">
    <property type="entry name" value="RT_POL"/>
    <property type="match status" value="1"/>
</dbReference>
<dbReference type="InterPro" id="IPR000477">
    <property type="entry name" value="RT_dom"/>
</dbReference>
<gene>
    <name evidence="2" type="ORF">X975_06381</name>
</gene>
<dbReference type="STRING" id="407821.A0A087T683"/>
<dbReference type="InterPro" id="IPR043502">
    <property type="entry name" value="DNA/RNA_pol_sf"/>
</dbReference>
<dbReference type="PANTHER" id="PTHR33332">
    <property type="entry name" value="REVERSE TRANSCRIPTASE DOMAIN-CONTAINING PROTEIN"/>
    <property type="match status" value="1"/>
</dbReference>
<dbReference type="SUPFAM" id="SSF56672">
    <property type="entry name" value="DNA/RNA polymerases"/>
    <property type="match status" value="1"/>
</dbReference>
<reference evidence="2 3" key="1">
    <citation type="submission" date="2013-11" db="EMBL/GenBank/DDBJ databases">
        <title>Genome sequencing of Stegodyphus mimosarum.</title>
        <authorList>
            <person name="Bechsgaard J."/>
        </authorList>
    </citation>
    <scope>NUCLEOTIDE SEQUENCE [LARGE SCALE GENOMIC DNA]</scope>
</reference>
<evidence type="ECO:0000313" key="2">
    <source>
        <dbReference type="EMBL" id="KFM60622.1"/>
    </source>
</evidence>
<dbReference type="OrthoDB" id="6782574at2759"/>
<keyword evidence="2" id="KW-0548">Nucleotidyltransferase</keyword>
<feature type="non-terminal residue" evidence="2">
    <location>
        <position position="291"/>
    </location>
</feature>
<keyword evidence="2" id="KW-0695">RNA-directed DNA polymerase</keyword>
<dbReference type="GO" id="GO:0003964">
    <property type="term" value="F:RNA-directed DNA polymerase activity"/>
    <property type="evidence" value="ECO:0007669"/>
    <property type="project" value="UniProtKB-KW"/>
</dbReference>
<keyword evidence="2" id="KW-0808">Transferase</keyword>
<dbReference type="Proteomes" id="UP000054359">
    <property type="component" value="Unassembled WGS sequence"/>
</dbReference>
<proteinExistence type="predicted"/>
<dbReference type="Pfam" id="PF00078">
    <property type="entry name" value="RVT_1"/>
    <property type="match status" value="1"/>
</dbReference>
<sequence length="291" mass="33139">MLDVAKAFDRVWHEGLIYKLMNFNFSKELVLMIYSFIRERSFFVSVGKDTSSRHRLAAGVPQGSILGPLLYVLYVADFPKEGITTNQYLGCYADDTAIAAKSIRPDQAVMHLQELIPSTENWCIRWRISINASKSKLLIVRRTHTRKEINAKLILFGTEMPIVKHASYLGIVLNEKLTWKHHINTIKGKAIAALTSLVPLLGSQSKLDLAKKGHLYIAVIRPILTYASPAWATYTKKDVQKLQIFQNKALRKALLCNHLNIFKVLDYVALEEDYNLRPFAAHLTRDLNFPT</sequence>
<feature type="domain" description="Reverse transcriptase" evidence="1">
    <location>
        <begin position="1"/>
        <end position="173"/>
    </location>
</feature>
<dbReference type="OMA" id="CIRWRIS"/>